<organism evidence="1">
    <name type="scientific">Oceaniferula spumae</name>
    <dbReference type="NCBI Taxonomy" id="2979115"/>
    <lineage>
        <taxon>Bacteria</taxon>
        <taxon>Pseudomonadati</taxon>
        <taxon>Verrucomicrobiota</taxon>
        <taxon>Verrucomicrobiia</taxon>
        <taxon>Verrucomicrobiales</taxon>
        <taxon>Verrucomicrobiaceae</taxon>
        <taxon>Oceaniferula</taxon>
    </lineage>
</organism>
<dbReference type="EMBL" id="AP026866">
    <property type="protein sequence ID" value="BDS07359.1"/>
    <property type="molecule type" value="Genomic_DNA"/>
</dbReference>
<accession>A0AAT9FMY3</accession>
<name>A0AAT9FMY3_9BACT</name>
<reference evidence="1" key="1">
    <citation type="submission" date="2024-07" db="EMBL/GenBank/DDBJ databases">
        <title>Complete genome sequence of Verrucomicrobiaceae bacterium NT6N.</title>
        <authorList>
            <person name="Huang C."/>
            <person name="Takami H."/>
            <person name="Hamasaki K."/>
        </authorList>
    </citation>
    <scope>NUCLEOTIDE SEQUENCE</scope>
    <source>
        <strain evidence="1">NT6N</strain>
    </source>
</reference>
<dbReference type="AlphaFoldDB" id="A0AAT9FMY3"/>
<evidence type="ECO:0000313" key="1">
    <source>
        <dbReference type="EMBL" id="BDS07359.1"/>
    </source>
</evidence>
<dbReference type="KEGG" id="osu:NT6N_23990"/>
<proteinExistence type="predicted"/>
<sequence>MVMGCRIGSGPDSLPKAKSKADLVLLCSARHSGKDTEYKMVRSLYATSVAKVPYKIGDVVSSFTRMSSEARTHDSVLIFYEMQGGELQVLSEIAVYGDDVPAFRMTLKEVINELSKP</sequence>
<gene>
    <name evidence="1" type="ORF">NT6N_23990</name>
</gene>
<protein>
    <submittedName>
        <fullName evidence="1">Uncharacterized protein</fullName>
    </submittedName>
</protein>